<dbReference type="Gene3D" id="1.10.510.10">
    <property type="entry name" value="Transferase(Phosphotransferase) domain 1"/>
    <property type="match status" value="1"/>
</dbReference>
<evidence type="ECO:0000259" key="2">
    <source>
        <dbReference type="PROSITE" id="PS50011"/>
    </source>
</evidence>
<reference evidence="3" key="1">
    <citation type="submission" date="2022-07" db="EMBL/GenBank/DDBJ databases">
        <title>Fungi with potential for degradation of polypropylene.</title>
        <authorList>
            <person name="Gostincar C."/>
        </authorList>
    </citation>
    <scope>NUCLEOTIDE SEQUENCE</scope>
    <source>
        <strain evidence="3">EXF-13287</strain>
    </source>
</reference>
<name>A0AA38SAM3_9PEZI</name>
<sequence>MADLGRGNRGVAQLVRNTQTGELVVRKASDPPNRAPPGFPLSTDLEASVTDYLASGFPNEGPRPNIAELLGYSIVRYPSTGPTGCDKISHVTYWKYYNLGQLLSFLTAWSGAGKKTFEIHGFALVARFAHQTLNALAYMYSRGIEHGDLHNRNIFVHLEPGSDLPDFYIGDFDHARVSSTLAKEQHNDNFGSRSDLHELSTNIETLMFYANSCKPAKGEQCPELWNIRDELHQLADYFDAQKGSIRRLAEPGDLIALAQRAMEAEKRYLAKQLRRAGPSPCVPASSTRQPCLWREETLMSNQFEPVVGPWHIARMDLKTYRVLEVEHETYLHTAQLRWNSDSEASCGGPGDDDDDFDAFDQHEAGVYDSGPDEDMRDWRYFRDGGFDFEKDRR</sequence>
<feature type="domain" description="Protein kinase" evidence="2">
    <location>
        <begin position="1"/>
        <end position="292"/>
    </location>
</feature>
<gene>
    <name evidence="3" type="ORF">NKR19_g2425</name>
</gene>
<dbReference type="AlphaFoldDB" id="A0AA38SAM3"/>
<comment type="caution">
    <text evidence="3">The sequence shown here is derived from an EMBL/GenBank/DDBJ whole genome shotgun (WGS) entry which is preliminary data.</text>
</comment>
<dbReference type="GO" id="GO:0004672">
    <property type="term" value="F:protein kinase activity"/>
    <property type="evidence" value="ECO:0007669"/>
    <property type="project" value="InterPro"/>
</dbReference>
<evidence type="ECO:0000313" key="4">
    <source>
        <dbReference type="Proteomes" id="UP001174691"/>
    </source>
</evidence>
<evidence type="ECO:0000256" key="1">
    <source>
        <dbReference type="SAM" id="MobiDB-lite"/>
    </source>
</evidence>
<proteinExistence type="predicted"/>
<feature type="region of interest" description="Disordered" evidence="1">
    <location>
        <begin position="341"/>
        <end position="370"/>
    </location>
</feature>
<dbReference type="PROSITE" id="PS50011">
    <property type="entry name" value="PROTEIN_KINASE_DOM"/>
    <property type="match status" value="1"/>
</dbReference>
<protein>
    <recommendedName>
        <fullName evidence="2">Protein kinase domain-containing protein</fullName>
    </recommendedName>
</protein>
<dbReference type="InterPro" id="IPR011009">
    <property type="entry name" value="Kinase-like_dom_sf"/>
</dbReference>
<accession>A0AA38SAM3</accession>
<dbReference type="SUPFAM" id="SSF56112">
    <property type="entry name" value="Protein kinase-like (PK-like)"/>
    <property type="match status" value="1"/>
</dbReference>
<dbReference type="EMBL" id="JANBVN010000024">
    <property type="protein sequence ID" value="KAJ9161290.1"/>
    <property type="molecule type" value="Genomic_DNA"/>
</dbReference>
<evidence type="ECO:0000313" key="3">
    <source>
        <dbReference type="EMBL" id="KAJ9161290.1"/>
    </source>
</evidence>
<organism evidence="3 4">
    <name type="scientific">Coniochaeta hoffmannii</name>
    <dbReference type="NCBI Taxonomy" id="91930"/>
    <lineage>
        <taxon>Eukaryota</taxon>
        <taxon>Fungi</taxon>
        <taxon>Dikarya</taxon>
        <taxon>Ascomycota</taxon>
        <taxon>Pezizomycotina</taxon>
        <taxon>Sordariomycetes</taxon>
        <taxon>Sordariomycetidae</taxon>
        <taxon>Coniochaetales</taxon>
        <taxon>Coniochaetaceae</taxon>
        <taxon>Coniochaeta</taxon>
    </lineage>
</organism>
<keyword evidence="4" id="KW-1185">Reference proteome</keyword>
<dbReference type="InterPro" id="IPR000719">
    <property type="entry name" value="Prot_kinase_dom"/>
</dbReference>
<dbReference type="Proteomes" id="UP001174691">
    <property type="component" value="Unassembled WGS sequence"/>
</dbReference>
<dbReference type="GO" id="GO:0005524">
    <property type="term" value="F:ATP binding"/>
    <property type="evidence" value="ECO:0007669"/>
    <property type="project" value="InterPro"/>
</dbReference>